<dbReference type="GO" id="GO:0010179">
    <property type="term" value="F:IAA-Ala conjugate hydrolase activity"/>
    <property type="evidence" value="ECO:0007669"/>
    <property type="project" value="TreeGrafter"/>
</dbReference>
<accession>A0A835BGA6</accession>
<gene>
    <name evidence="1" type="ORF">HU200_036277</name>
</gene>
<keyword evidence="2" id="KW-1185">Reference proteome</keyword>
<dbReference type="PANTHER" id="PTHR11014">
    <property type="entry name" value="PEPTIDASE M20 FAMILY MEMBER"/>
    <property type="match status" value="1"/>
</dbReference>
<dbReference type="OrthoDB" id="6119954at2759"/>
<dbReference type="Gene3D" id="3.30.70.360">
    <property type="match status" value="1"/>
</dbReference>
<dbReference type="GO" id="GO:0005783">
    <property type="term" value="C:endoplasmic reticulum"/>
    <property type="evidence" value="ECO:0007669"/>
    <property type="project" value="TreeGrafter"/>
</dbReference>
<dbReference type="InterPro" id="IPR017439">
    <property type="entry name" value="Amidohydrolase"/>
</dbReference>
<dbReference type="Gene3D" id="3.40.630.10">
    <property type="entry name" value="Zn peptidases"/>
    <property type="match status" value="2"/>
</dbReference>
<dbReference type="GO" id="GO:0009850">
    <property type="term" value="P:auxin metabolic process"/>
    <property type="evidence" value="ECO:0007669"/>
    <property type="project" value="TreeGrafter"/>
</dbReference>
<protein>
    <recommendedName>
        <fullName evidence="3">Peptidase M20 dimerisation domain-containing protein</fullName>
    </recommendedName>
</protein>
<dbReference type="InterPro" id="IPR036264">
    <property type="entry name" value="Bact_exopeptidase_dim_dom"/>
</dbReference>
<dbReference type="AlphaFoldDB" id="A0A835BGA6"/>
<evidence type="ECO:0008006" key="3">
    <source>
        <dbReference type="Google" id="ProtNLM"/>
    </source>
</evidence>
<comment type="caution">
    <text evidence="1">The sequence shown here is derived from an EMBL/GenBank/DDBJ whole genome shotgun (WGS) entry which is preliminary data.</text>
</comment>
<name>A0A835BGA6_9POAL</name>
<dbReference type="EMBL" id="JACEFO010001880">
    <property type="protein sequence ID" value="KAF8696657.1"/>
    <property type="molecule type" value="Genomic_DNA"/>
</dbReference>
<organism evidence="1 2">
    <name type="scientific">Digitaria exilis</name>
    <dbReference type="NCBI Taxonomy" id="1010633"/>
    <lineage>
        <taxon>Eukaryota</taxon>
        <taxon>Viridiplantae</taxon>
        <taxon>Streptophyta</taxon>
        <taxon>Embryophyta</taxon>
        <taxon>Tracheophyta</taxon>
        <taxon>Spermatophyta</taxon>
        <taxon>Magnoliopsida</taxon>
        <taxon>Liliopsida</taxon>
        <taxon>Poales</taxon>
        <taxon>Poaceae</taxon>
        <taxon>PACMAD clade</taxon>
        <taxon>Panicoideae</taxon>
        <taxon>Panicodae</taxon>
        <taxon>Paniceae</taxon>
        <taxon>Anthephorinae</taxon>
        <taxon>Digitaria</taxon>
    </lineage>
</organism>
<evidence type="ECO:0000313" key="2">
    <source>
        <dbReference type="Proteomes" id="UP000636709"/>
    </source>
</evidence>
<dbReference type="SUPFAM" id="SSF55031">
    <property type="entry name" value="Bacterial exopeptidase dimerisation domain"/>
    <property type="match status" value="1"/>
</dbReference>
<dbReference type="PANTHER" id="PTHR11014:SF119">
    <property type="entry name" value="IAA-AMINO ACID HYDROLASE ILR1-LIKE 1"/>
    <property type="match status" value="1"/>
</dbReference>
<evidence type="ECO:0000313" key="1">
    <source>
        <dbReference type="EMBL" id="KAF8696657.1"/>
    </source>
</evidence>
<dbReference type="Proteomes" id="UP000636709">
    <property type="component" value="Unassembled WGS sequence"/>
</dbReference>
<proteinExistence type="predicted"/>
<sequence length="353" mass="38983">MRRFLSWSPPSPPQAAAAWASAALEDPKELLRRSKEPAFLDWMVGVRRRELGFEEFETSALVRRKLDAMGVRYRHPVGVAVATIVTGAGGPPSSRSGRRWTRYPCRSVRCLSFFLFSRCSETGLLLSLYCVRVLLLLDFCAGSGNELLVLPRIDASLGTVVLVFQPAKEAGVVTVGKCQGGGAFNVIPDSVTICGTFRAFLKKSINQLKQRIKEVIVSQASVQRCSATVAFLNKDPFFPPTSNRPDLHDFFVNLANEMVGSKNVRVMQPLMGAEELRTSPSTQSYPHPPTTTWWACTIRPAERRRLIISPTSSSTRMPYGVGVAAQQRWLLEICSSTSSLLLPPDKAQAHDEL</sequence>
<reference evidence="1" key="1">
    <citation type="submission" date="2020-07" db="EMBL/GenBank/DDBJ databases">
        <title>Genome sequence and genetic diversity analysis of an under-domesticated orphan crop, white fonio (Digitaria exilis).</title>
        <authorList>
            <person name="Bennetzen J.L."/>
            <person name="Chen S."/>
            <person name="Ma X."/>
            <person name="Wang X."/>
            <person name="Yssel A.E.J."/>
            <person name="Chaluvadi S.R."/>
            <person name="Johnson M."/>
            <person name="Gangashetty P."/>
            <person name="Hamidou F."/>
            <person name="Sanogo M.D."/>
            <person name="Zwaenepoel A."/>
            <person name="Wallace J."/>
            <person name="Van De Peer Y."/>
            <person name="Van Deynze A."/>
        </authorList>
    </citation>
    <scope>NUCLEOTIDE SEQUENCE</scope>
    <source>
        <tissue evidence="1">Leaves</tissue>
    </source>
</reference>